<feature type="compositionally biased region" description="Gly residues" evidence="1">
    <location>
        <begin position="1"/>
        <end position="15"/>
    </location>
</feature>
<reference evidence="3" key="1">
    <citation type="submission" date="2016-10" db="EMBL/GenBank/DDBJ databases">
        <authorList>
            <person name="Varghese N."/>
            <person name="Submissions S."/>
        </authorList>
    </citation>
    <scope>NUCLEOTIDE SEQUENCE [LARGE SCALE GENOMIC DNA]</scope>
    <source>
        <strain evidence="3">CGMCC 4.3568</strain>
    </source>
</reference>
<evidence type="ECO:0000256" key="1">
    <source>
        <dbReference type="SAM" id="MobiDB-lite"/>
    </source>
</evidence>
<evidence type="ECO:0000313" key="2">
    <source>
        <dbReference type="EMBL" id="SFB51570.1"/>
    </source>
</evidence>
<accession>A0A1I1BT04</accession>
<dbReference type="AlphaFoldDB" id="A0A1I1BT04"/>
<gene>
    <name evidence="2" type="ORF">SAMN05216266_115118</name>
</gene>
<dbReference type="STRING" id="490629.SAMN05216266_115118"/>
<proteinExistence type="predicted"/>
<feature type="region of interest" description="Disordered" evidence="1">
    <location>
        <begin position="1"/>
        <end position="30"/>
    </location>
</feature>
<dbReference type="EMBL" id="FOKG01000015">
    <property type="protein sequence ID" value="SFB51570.1"/>
    <property type="molecule type" value="Genomic_DNA"/>
</dbReference>
<dbReference type="Proteomes" id="UP000243799">
    <property type="component" value="Unassembled WGS sequence"/>
</dbReference>
<protein>
    <submittedName>
        <fullName evidence="2">Uncharacterized protein</fullName>
    </submittedName>
</protein>
<keyword evidence="3" id="KW-1185">Reference proteome</keyword>
<sequence>MHDSEGGAGARGARGPGEATAAQHGRSAPASDWLVSGRFAAFDRDLRPVAAGERFDVIP</sequence>
<dbReference type="RefSeq" id="WP_143101896.1">
    <property type="nucleotide sequence ID" value="NZ_FOKG01000015.1"/>
</dbReference>
<organism evidence="2 3">
    <name type="scientific">Amycolatopsis marina</name>
    <dbReference type="NCBI Taxonomy" id="490629"/>
    <lineage>
        <taxon>Bacteria</taxon>
        <taxon>Bacillati</taxon>
        <taxon>Actinomycetota</taxon>
        <taxon>Actinomycetes</taxon>
        <taxon>Pseudonocardiales</taxon>
        <taxon>Pseudonocardiaceae</taxon>
        <taxon>Amycolatopsis</taxon>
    </lineage>
</organism>
<name>A0A1I1BT04_9PSEU</name>
<evidence type="ECO:0000313" key="3">
    <source>
        <dbReference type="Proteomes" id="UP000243799"/>
    </source>
</evidence>